<reference evidence="3 4" key="1">
    <citation type="submission" date="2019-10" db="EMBL/GenBank/DDBJ databases">
        <authorList>
            <person name="Palmer J.M."/>
        </authorList>
    </citation>
    <scope>NUCLEOTIDE SEQUENCE [LARGE SCALE GENOMIC DNA]</scope>
    <source>
        <strain evidence="3 4">TWF730</strain>
    </source>
</reference>
<dbReference type="InterPro" id="IPR011990">
    <property type="entry name" value="TPR-like_helical_dom_sf"/>
</dbReference>
<accession>A0AAV9UTZ8</accession>
<dbReference type="Gene3D" id="1.25.40.10">
    <property type="entry name" value="Tetratricopeptide repeat domain"/>
    <property type="match status" value="1"/>
</dbReference>
<dbReference type="AlphaFoldDB" id="A0AAV9UTZ8"/>
<evidence type="ECO:0000313" key="3">
    <source>
        <dbReference type="EMBL" id="KAK6349149.1"/>
    </source>
</evidence>
<gene>
    <name evidence="3" type="ORF">TWF730_009903</name>
</gene>
<evidence type="ECO:0000256" key="1">
    <source>
        <dbReference type="SAM" id="MobiDB-lite"/>
    </source>
</evidence>
<protein>
    <recommendedName>
        <fullName evidence="2">CHAT domain-containing protein</fullName>
    </recommendedName>
</protein>
<name>A0AAV9UTZ8_9PEZI</name>
<organism evidence="3 4">
    <name type="scientific">Orbilia blumenaviensis</name>
    <dbReference type="NCBI Taxonomy" id="1796055"/>
    <lineage>
        <taxon>Eukaryota</taxon>
        <taxon>Fungi</taxon>
        <taxon>Dikarya</taxon>
        <taxon>Ascomycota</taxon>
        <taxon>Pezizomycotina</taxon>
        <taxon>Orbiliomycetes</taxon>
        <taxon>Orbiliales</taxon>
        <taxon>Orbiliaceae</taxon>
        <taxon>Orbilia</taxon>
    </lineage>
</organism>
<feature type="compositionally biased region" description="Polar residues" evidence="1">
    <location>
        <begin position="11"/>
        <end position="23"/>
    </location>
</feature>
<dbReference type="Proteomes" id="UP001373714">
    <property type="component" value="Unassembled WGS sequence"/>
</dbReference>
<dbReference type="Pfam" id="PF12770">
    <property type="entry name" value="CHAT"/>
    <property type="match status" value="1"/>
</dbReference>
<sequence>MAPIRWDSESAAPTTPEQVSDATALSAPSRAPSMLSIPNRPGKLNARIKYDDFLELAITMTREIIICSSAPASTQVILHNMRTLYEMWFEIARHDLDQLDLRVREMVLGIPDDHPSHVYHLSQLFSEKLCLVMSSGDFGQGIELFDRTNLNEGIDRRLEVVSAAGKTLDPQDTDLSVYITDLVHCLRKLYDLLPNDENFEELIHRLMRGLISCIDITSDERAVVKGRRYKTNQDIDHRMDCCDNLIEALCIRFEDAGGFPGRKGNVLSYLDDAISIGDAAIKNMPEHEQRLKSLPRALMLRYEKRGLRKDIDEAIRLERLQLELAESGERSYVHLEGDCLNELANFLALRFERESEFNDINEAVSFSERSVKLGASMRSGVLASWKCDLGKFYGLKYSRTTNLEDLEKGIDQLRDALDELDAANVDSKSPQRLQCQNNLAILLGWRYERSRQRDEGVGSAAQNGRPEVNKDLNEAIRLLWQVALEPNLHNFDTDYIRSLNNLGKFLTWKYKISGDDNDIYLAIVLGSKVKERTDEQSTERARYLSNLADMFRLRHIKKKNDTDGESAIKLLKEIVSLDSTPPTHRISAVLEAISWLEETKNWSDLRKITGAAVRLLPRASARSLRQTDQQDILRRYAGLTSLAAASVLKAGGTPLEAVTLLEEGRGITSISQFDTRTDLIELKAAGGAASKLAEEFELLRDQPEPDESFKSISTSKTSQIPSASRKLDEKMEEIRKLAGFKTFLKPPSENDLKAAAGPKGKIVIINISFRSDAFIIDKNGIELCELGNGSDLRPELDKKIKAFAPHAHGSSGSIFETLEWIWDVIANPILEHLKMNKACDDGNWPTICWVPTGLLCSLPLHAAGYHQDGSRRTVLDCVISSYSLSVKARLYTRQNMAKWGHQTTNRRAVLVSMPKTEEYEDLPGTEPEVTEVKRILRGSGFTCEDGSLDKDGIRAKLSDCDIFHFAGHGITDAVNPSQSGIILNDGSMSVQDLAGMKLHKRNPLLAYLSACSTGHNRDGALQDEGIHLMGACQLAGFRHVIGSMWVVSDERCPMVAQDVYETIVAENLSDESVAKGLHNAIINLRRKTGGSGYRRDRNGDVCYEGGEEEEDLETNGGDPRLWAPYIHVGIS</sequence>
<feature type="region of interest" description="Disordered" evidence="1">
    <location>
        <begin position="1"/>
        <end position="32"/>
    </location>
</feature>
<dbReference type="InterPro" id="IPR024983">
    <property type="entry name" value="CHAT_dom"/>
</dbReference>
<comment type="caution">
    <text evidence="3">The sequence shown here is derived from an EMBL/GenBank/DDBJ whole genome shotgun (WGS) entry which is preliminary data.</text>
</comment>
<dbReference type="EMBL" id="JAVHNS010000007">
    <property type="protein sequence ID" value="KAK6349149.1"/>
    <property type="molecule type" value="Genomic_DNA"/>
</dbReference>
<evidence type="ECO:0000313" key="4">
    <source>
        <dbReference type="Proteomes" id="UP001373714"/>
    </source>
</evidence>
<feature type="domain" description="CHAT" evidence="2">
    <location>
        <begin position="817"/>
        <end position="1129"/>
    </location>
</feature>
<evidence type="ECO:0000259" key="2">
    <source>
        <dbReference type="Pfam" id="PF12770"/>
    </source>
</evidence>
<keyword evidence="4" id="KW-1185">Reference proteome</keyword>
<proteinExistence type="predicted"/>